<evidence type="ECO:0000256" key="2">
    <source>
        <dbReference type="ARBA" id="ARBA00022737"/>
    </source>
</evidence>
<evidence type="ECO:0000313" key="3">
    <source>
        <dbReference type="EMBL" id="TMQ53326.1"/>
    </source>
</evidence>
<evidence type="ECO:0000313" key="4">
    <source>
        <dbReference type="Proteomes" id="UP000320184"/>
    </source>
</evidence>
<dbReference type="Gene3D" id="2.120.10.80">
    <property type="entry name" value="Kelch-type beta propeller"/>
    <property type="match status" value="4"/>
</dbReference>
<dbReference type="Pfam" id="PF24681">
    <property type="entry name" value="Kelch_KLHDC2_KLHL20_DRC7"/>
    <property type="match status" value="2"/>
</dbReference>
<organism evidence="3 4">
    <name type="scientific">Eiseniibacteriota bacterium</name>
    <dbReference type="NCBI Taxonomy" id="2212470"/>
    <lineage>
        <taxon>Bacteria</taxon>
        <taxon>Candidatus Eiseniibacteriota</taxon>
    </lineage>
</organism>
<dbReference type="InterPro" id="IPR015915">
    <property type="entry name" value="Kelch-typ_b-propeller"/>
</dbReference>
<dbReference type="InterPro" id="IPR011043">
    <property type="entry name" value="Gal_Oxase/kelch_b-propeller"/>
</dbReference>
<gene>
    <name evidence="3" type="ORF">E6K73_01525</name>
</gene>
<dbReference type="PANTHER" id="PTHR46093:SF18">
    <property type="entry name" value="FIBRONECTIN TYPE-III DOMAIN-CONTAINING PROTEIN"/>
    <property type="match status" value="1"/>
</dbReference>
<protein>
    <recommendedName>
        <fullName evidence="5">T9SS type A sorting domain-containing protein</fullName>
    </recommendedName>
</protein>
<evidence type="ECO:0008006" key="5">
    <source>
        <dbReference type="Google" id="ProtNLM"/>
    </source>
</evidence>
<dbReference type="Proteomes" id="UP000320184">
    <property type="component" value="Unassembled WGS sequence"/>
</dbReference>
<keyword evidence="1" id="KW-0880">Kelch repeat</keyword>
<evidence type="ECO:0000256" key="1">
    <source>
        <dbReference type="ARBA" id="ARBA00022441"/>
    </source>
</evidence>
<dbReference type="SUPFAM" id="SSF50965">
    <property type="entry name" value="Galactose oxidase, central domain"/>
    <property type="match status" value="3"/>
</dbReference>
<dbReference type="PANTHER" id="PTHR46093">
    <property type="entry name" value="ACYL-COA-BINDING DOMAIN-CONTAINING PROTEIN 5"/>
    <property type="match status" value="1"/>
</dbReference>
<name>A0A538SPN0_UNCEI</name>
<keyword evidence="2" id="KW-0677">Repeat</keyword>
<sequence length="950" mass="101496">MPPTRRFAAASIRFRFALLVVSLGLIRPLLALGQTDGAWVALDPPARQSFSLVRDAARDRLVLFGGFQGGHGDFNDVWSLALGGSARWRVERPAGTPPAAREGQATAYDSRRGRMLVLGGSSNGGDLGDVWSLDLTGTMSWQQVIPSGTAPAAREFSSAVYDSLRDRLLLFGGVLSDGTGLDDLWALSLTGTPTWTPLSPSGAPPAPRAGAALVLDPVRDRLILFGGGQPILGSDQQTWALSLGDSMKWEQVTTSGTPPDGLYGRAGIYDPIGDRFVTISGVSHSTPVALALADTVPAWTWLAPSGPPDEPPGRYINGMAYDPVRRALVICGGYVNNSLDDTWSFCFDLSMWTRLAPIGEDLPARTDHAATIDPMSGRVIVFGGRDPFDRGDVWAMDLEGTAGWDSIVAEGTPPDVASDVAAACDTRRHRMLYFGGESTAHGISNAVWALDLDGTPTWSELITSGTPPSPRTGSAAIYDPVSDRLVVFGGLVTAPTSGVSDEVWCLTLSGTPTWSRWTPGAGPSGRAYASASYDAARHRMLVFGGFYYGDPGVDNDVWGLSLGDTATWTGVTPAGAAPAGRYGATAVVDRARDRLLVAGGGYPDVWALDLSGGSPWIELHPAAPAPEARQGSEAVYDVVGDRMIVIGGQNSTYTYESDSWALSFGGVTRPSVGCPEPQIWMPGSNLVIGFTVTNRLGSAADYRWSAAYDRGWPVLTPGVIRLGPAATDSVHLSIPVPDTAAMGVVRVTLTTWLDAEPRLVDRCEFHIRDALTPTRLDLAWAPEFTARGIRLTWFSAEPVGQAELFRREGISEWMDLSPLWQDGTGRLAFEDTTVVAGHTYAYRLRYQNGDAEAWTHEVMVRAPAPGLFVFGTRPSPARGDWSVMFDLPEGGAAAIRLLDAAGREIRELRVSGSPGLNQVPMGHLGLRPGVYWLRVRQGGPAASRRIVVIQ</sequence>
<dbReference type="EMBL" id="VBOT01000020">
    <property type="protein sequence ID" value="TMQ53326.1"/>
    <property type="molecule type" value="Genomic_DNA"/>
</dbReference>
<reference evidence="3 4" key="1">
    <citation type="journal article" date="2019" name="Nat. Microbiol.">
        <title>Mediterranean grassland soil C-N compound turnover is dependent on rainfall and depth, and is mediated by genomically divergent microorganisms.</title>
        <authorList>
            <person name="Diamond S."/>
            <person name="Andeer P.F."/>
            <person name="Li Z."/>
            <person name="Crits-Christoph A."/>
            <person name="Burstein D."/>
            <person name="Anantharaman K."/>
            <person name="Lane K.R."/>
            <person name="Thomas B.C."/>
            <person name="Pan C."/>
            <person name="Northen T.R."/>
            <person name="Banfield J.F."/>
        </authorList>
    </citation>
    <scope>NUCLEOTIDE SEQUENCE [LARGE SCALE GENOMIC DNA]</scope>
    <source>
        <strain evidence="3">WS_3</strain>
    </source>
</reference>
<comment type="caution">
    <text evidence="3">The sequence shown here is derived from an EMBL/GenBank/DDBJ whole genome shotgun (WGS) entry which is preliminary data.</text>
</comment>
<proteinExistence type="predicted"/>
<dbReference type="AlphaFoldDB" id="A0A538SPN0"/>
<accession>A0A538SPN0</accession>